<dbReference type="RefSeq" id="XP_002839783.1">
    <property type="nucleotide sequence ID" value="XM_002839737.1"/>
</dbReference>
<dbReference type="HOGENOM" id="CLU_042688_2_0_1"/>
<accession>D5GHI1</accession>
<evidence type="ECO:0000256" key="1">
    <source>
        <dbReference type="ARBA" id="ARBA00023604"/>
    </source>
</evidence>
<dbReference type="OMA" id="DMAMTDG"/>
<proteinExistence type="inferred from homology"/>
<protein>
    <submittedName>
        <fullName evidence="2">(Perigord truffle) hypothetical protein</fullName>
    </submittedName>
</protein>
<evidence type="ECO:0000313" key="2">
    <source>
        <dbReference type="EMBL" id="CAZ83974.1"/>
    </source>
</evidence>
<dbReference type="InterPro" id="IPR044053">
    <property type="entry name" value="AsaB-like"/>
</dbReference>
<dbReference type="KEGG" id="tml:GSTUM_00007927001"/>
<organism evidence="2 3">
    <name type="scientific">Tuber melanosporum (strain Mel28)</name>
    <name type="common">Perigord black truffle</name>
    <dbReference type="NCBI Taxonomy" id="656061"/>
    <lineage>
        <taxon>Eukaryota</taxon>
        <taxon>Fungi</taxon>
        <taxon>Dikarya</taxon>
        <taxon>Ascomycota</taxon>
        <taxon>Pezizomycotina</taxon>
        <taxon>Pezizomycetes</taxon>
        <taxon>Pezizales</taxon>
        <taxon>Tuberaceae</taxon>
        <taxon>Tuber</taxon>
    </lineage>
</organism>
<name>D5GHI1_TUBMM</name>
<dbReference type="InParanoid" id="D5GHI1"/>
<dbReference type="PANTHER" id="PTHR34598">
    <property type="entry name" value="BLL6449 PROTEIN"/>
    <property type="match status" value="1"/>
</dbReference>
<dbReference type="NCBIfam" id="NF041278">
    <property type="entry name" value="CmcJ_NvfI_EfuI"/>
    <property type="match status" value="1"/>
</dbReference>
<evidence type="ECO:0000313" key="3">
    <source>
        <dbReference type="Proteomes" id="UP000006911"/>
    </source>
</evidence>
<comment type="similarity">
    <text evidence="1">Belongs to the asaB hydroxylase/desaturase family.</text>
</comment>
<dbReference type="EMBL" id="FN430319">
    <property type="protein sequence ID" value="CAZ83974.1"/>
    <property type="molecule type" value="Genomic_DNA"/>
</dbReference>
<dbReference type="AlphaFoldDB" id="D5GHI1"/>
<keyword evidence="3" id="KW-1185">Reference proteome</keyword>
<dbReference type="GO" id="GO:0016491">
    <property type="term" value="F:oxidoreductase activity"/>
    <property type="evidence" value="ECO:0007669"/>
    <property type="project" value="InterPro"/>
</dbReference>
<sequence length="306" mass="35783">MDESAQFFYLKFLPLYEIEKPYHNFTDGASNITTEKRPLQPVLDIRGREREFTLAIHGFEYRTRALPVVNWKDEEEIKKTYVDDLKVFVHELVPETVQRCEMFDFRRQLRSVEAIQSKIPIHPGLCGTYKLSPALLVHIGESLLMSGKWGGGGWDYMHVADQTPEGVLEWLKRELGREETAEIVKKYRVRVINIWRPLVDVVEDNPLAMCDARTVKASDLVSSVHVSSDYTRRNYIVKYSPDFKFYYLSKMMKEEVCAFMVFDSCGVGEERIRTPPHSAFWHSEKWRSDKYPRESIEVRMLVLSAL</sequence>
<gene>
    <name evidence="2" type="ORF">GSTUM_00007927001</name>
</gene>
<dbReference type="Proteomes" id="UP000006911">
    <property type="component" value="Unassembled WGS sequence"/>
</dbReference>
<dbReference type="PANTHER" id="PTHR34598:SF3">
    <property type="entry name" value="OXIDOREDUCTASE AN1597"/>
    <property type="match status" value="1"/>
</dbReference>
<reference evidence="2 3" key="1">
    <citation type="journal article" date="2010" name="Nature">
        <title>Perigord black truffle genome uncovers evolutionary origins and mechanisms of symbiosis.</title>
        <authorList>
            <person name="Martin F."/>
            <person name="Kohler A."/>
            <person name="Murat C."/>
            <person name="Balestrini R."/>
            <person name="Coutinho P.M."/>
            <person name="Jaillon O."/>
            <person name="Montanini B."/>
            <person name="Morin E."/>
            <person name="Noel B."/>
            <person name="Percudani R."/>
            <person name="Porcel B."/>
            <person name="Rubini A."/>
            <person name="Amicucci A."/>
            <person name="Amselem J."/>
            <person name="Anthouard V."/>
            <person name="Arcioni S."/>
            <person name="Artiguenave F."/>
            <person name="Aury J.M."/>
            <person name="Ballario P."/>
            <person name="Bolchi A."/>
            <person name="Brenna A."/>
            <person name="Brun A."/>
            <person name="Buee M."/>
            <person name="Cantarel B."/>
            <person name="Chevalier G."/>
            <person name="Couloux A."/>
            <person name="Da Silva C."/>
            <person name="Denoeud F."/>
            <person name="Duplessis S."/>
            <person name="Ghignone S."/>
            <person name="Hilselberger B."/>
            <person name="Iotti M."/>
            <person name="Marcais B."/>
            <person name="Mello A."/>
            <person name="Miranda M."/>
            <person name="Pacioni G."/>
            <person name="Quesneville H."/>
            <person name="Riccioni C."/>
            <person name="Ruotolo R."/>
            <person name="Splivallo R."/>
            <person name="Stocchi V."/>
            <person name="Tisserant E."/>
            <person name="Viscomi A.R."/>
            <person name="Zambonelli A."/>
            <person name="Zampieri E."/>
            <person name="Henrissat B."/>
            <person name="Lebrun M.H."/>
            <person name="Paolocci F."/>
            <person name="Bonfante P."/>
            <person name="Ottonello S."/>
            <person name="Wincker P."/>
        </authorList>
    </citation>
    <scope>NUCLEOTIDE SEQUENCE [LARGE SCALE GENOMIC DNA]</scope>
    <source>
        <strain evidence="2 3">Mel28</strain>
    </source>
</reference>
<dbReference type="GeneID" id="9183628"/>